<sequence>MLQLTHIRLLVTNYTDCFLFYRDILGFWIDWGDENSGYAELHTGSHLKLALFRKDFMAEAIPSAYLPSAFDCQNKMALVFAVDNVDEVYEKLKERNVIVVTQPLDRPAWGLRTAHFRDPDGNLIEIFSNLGSVN</sequence>
<evidence type="ECO:0000313" key="4">
    <source>
        <dbReference type="Proteomes" id="UP000218287"/>
    </source>
</evidence>
<dbReference type="GO" id="GO:0004493">
    <property type="term" value="F:methylmalonyl-CoA epimerase activity"/>
    <property type="evidence" value="ECO:0007669"/>
    <property type="project" value="TreeGrafter"/>
</dbReference>
<proteinExistence type="predicted"/>
<dbReference type="PROSITE" id="PS51819">
    <property type="entry name" value="VOC"/>
    <property type="match status" value="1"/>
</dbReference>
<dbReference type="GO" id="GO:0046872">
    <property type="term" value="F:metal ion binding"/>
    <property type="evidence" value="ECO:0007669"/>
    <property type="project" value="UniProtKB-KW"/>
</dbReference>
<dbReference type="PANTHER" id="PTHR43048">
    <property type="entry name" value="METHYLMALONYL-COA EPIMERASE"/>
    <property type="match status" value="1"/>
</dbReference>
<keyword evidence="4" id="KW-1185">Reference proteome</keyword>
<dbReference type="Gene3D" id="3.10.180.10">
    <property type="entry name" value="2,3-Dihydroxybiphenyl 1,2-Dioxygenase, domain 1"/>
    <property type="match status" value="1"/>
</dbReference>
<dbReference type="InterPro" id="IPR004360">
    <property type="entry name" value="Glyas_Fos-R_dOase_dom"/>
</dbReference>
<dbReference type="Pfam" id="PF00903">
    <property type="entry name" value="Glyoxalase"/>
    <property type="match status" value="1"/>
</dbReference>
<dbReference type="EMBL" id="AP018174">
    <property type="protein sequence ID" value="BAY19409.1"/>
    <property type="molecule type" value="Genomic_DNA"/>
</dbReference>
<protein>
    <submittedName>
        <fullName evidence="3">Glyoxalase/bleomycin resistance protein/dioxygenase</fullName>
    </submittedName>
</protein>
<dbReference type="Proteomes" id="UP000218287">
    <property type="component" value="Chromosome"/>
</dbReference>
<organism evidence="3 4">
    <name type="scientific">Anabaenopsis circularis NIES-21</name>
    <dbReference type="NCBI Taxonomy" id="1085406"/>
    <lineage>
        <taxon>Bacteria</taxon>
        <taxon>Bacillati</taxon>
        <taxon>Cyanobacteriota</taxon>
        <taxon>Cyanophyceae</taxon>
        <taxon>Nostocales</taxon>
        <taxon>Nodulariaceae</taxon>
        <taxon>Anabaenopsis</taxon>
    </lineage>
</organism>
<keyword evidence="3" id="KW-0560">Oxidoreductase</keyword>
<name>A0A1Z4GPJ5_9CYAN</name>
<evidence type="ECO:0000313" key="3">
    <source>
        <dbReference type="EMBL" id="BAY19409.1"/>
    </source>
</evidence>
<dbReference type="InterPro" id="IPR029068">
    <property type="entry name" value="Glyas_Bleomycin-R_OHBP_Dase"/>
</dbReference>
<dbReference type="GO" id="GO:0046491">
    <property type="term" value="P:L-methylmalonyl-CoA metabolic process"/>
    <property type="evidence" value="ECO:0007669"/>
    <property type="project" value="TreeGrafter"/>
</dbReference>
<dbReference type="PANTHER" id="PTHR43048:SF4">
    <property type="entry name" value="RING-CLEAVING DIOXYGENASE-RELATED"/>
    <property type="match status" value="1"/>
</dbReference>
<dbReference type="InterPro" id="IPR051785">
    <property type="entry name" value="MMCE/EMCE_epimerase"/>
</dbReference>
<gene>
    <name evidence="3" type="ORF">NIES21_52710</name>
</gene>
<keyword evidence="3" id="KW-0223">Dioxygenase</keyword>
<reference evidence="3 4" key="1">
    <citation type="submission" date="2017-06" db="EMBL/GenBank/DDBJ databases">
        <title>Genome sequencing of cyanobaciteial culture collection at National Institute for Environmental Studies (NIES).</title>
        <authorList>
            <person name="Hirose Y."/>
            <person name="Shimura Y."/>
            <person name="Fujisawa T."/>
            <person name="Nakamura Y."/>
            <person name="Kawachi M."/>
        </authorList>
    </citation>
    <scope>NUCLEOTIDE SEQUENCE [LARGE SCALE GENOMIC DNA]</scope>
    <source>
        <strain evidence="3 4">NIES-21</strain>
    </source>
</reference>
<keyword evidence="1" id="KW-0479">Metal-binding</keyword>
<accession>A0A1Z4GPJ5</accession>
<dbReference type="SUPFAM" id="SSF54593">
    <property type="entry name" value="Glyoxalase/Bleomycin resistance protein/Dihydroxybiphenyl dioxygenase"/>
    <property type="match status" value="1"/>
</dbReference>
<dbReference type="GO" id="GO:0051213">
    <property type="term" value="F:dioxygenase activity"/>
    <property type="evidence" value="ECO:0007669"/>
    <property type="project" value="UniProtKB-KW"/>
</dbReference>
<feature type="domain" description="VOC" evidence="2">
    <location>
        <begin position="3"/>
        <end position="129"/>
    </location>
</feature>
<dbReference type="CDD" id="cd07264">
    <property type="entry name" value="VOC_like"/>
    <property type="match status" value="1"/>
</dbReference>
<evidence type="ECO:0000259" key="2">
    <source>
        <dbReference type="PROSITE" id="PS51819"/>
    </source>
</evidence>
<dbReference type="InterPro" id="IPR037523">
    <property type="entry name" value="VOC_core"/>
</dbReference>
<dbReference type="AlphaFoldDB" id="A0A1Z4GPJ5"/>
<evidence type="ECO:0000256" key="1">
    <source>
        <dbReference type="ARBA" id="ARBA00022723"/>
    </source>
</evidence>